<dbReference type="Proteomes" id="UP000002139">
    <property type="component" value="Chromosome"/>
</dbReference>
<proteinExistence type="predicted"/>
<accession>A9EVL2</accession>
<feature type="region of interest" description="Disordered" evidence="1">
    <location>
        <begin position="274"/>
        <end position="310"/>
    </location>
</feature>
<evidence type="ECO:0000313" key="2">
    <source>
        <dbReference type="EMBL" id="CAN94235.1"/>
    </source>
</evidence>
<evidence type="ECO:0000313" key="3">
    <source>
        <dbReference type="Proteomes" id="UP000002139"/>
    </source>
</evidence>
<protein>
    <recommendedName>
        <fullName evidence="4">PRC-barrel domain-containing protein</fullName>
    </recommendedName>
</protein>
<sequence>MPGPWDGVDRSRGSAPCSPGHRDPTVSGSRPSARRFAAEEGIMQIDFEMPVMADGGLDAGVLDRVLVDRERGVLTHVVLRSPLASEELLISMDLVQGTAGGHLRLRPGRDELLALPRYYEGRTTAQPPGRVDTSLVPQPPERRQELEEALGVTDDTVELGPDTRVMTADEAEAQLVGIGANDPGNDISRIRVRGPAGAEADFPASWIDVMREDVVALKVTRDDILRSRPAPRRRDGNLASLEGLSGMGGRDGDTPEEVFGANFVDELRGKGGMLLRVPGAGSPAEAESNRVAAPVVEAGEAGLERRSSSR</sequence>
<dbReference type="HOGENOM" id="CLU_1037875_0_0_7"/>
<evidence type="ECO:0000256" key="1">
    <source>
        <dbReference type="SAM" id="MobiDB-lite"/>
    </source>
</evidence>
<dbReference type="KEGG" id="scl:sce4072"/>
<dbReference type="BioCyc" id="SCEL448385:SCE_RS20940-MONOMER"/>
<feature type="region of interest" description="Disordered" evidence="1">
    <location>
        <begin position="1"/>
        <end position="32"/>
    </location>
</feature>
<reference evidence="2 3" key="1">
    <citation type="journal article" date="2007" name="Nat. Biotechnol.">
        <title>Complete genome sequence of the myxobacterium Sorangium cellulosum.</title>
        <authorList>
            <person name="Schneiker S."/>
            <person name="Perlova O."/>
            <person name="Kaiser O."/>
            <person name="Gerth K."/>
            <person name="Alici A."/>
            <person name="Altmeyer M.O."/>
            <person name="Bartels D."/>
            <person name="Bekel T."/>
            <person name="Beyer S."/>
            <person name="Bode E."/>
            <person name="Bode H.B."/>
            <person name="Bolten C.J."/>
            <person name="Choudhuri J.V."/>
            <person name="Doss S."/>
            <person name="Elnakady Y.A."/>
            <person name="Frank B."/>
            <person name="Gaigalat L."/>
            <person name="Goesmann A."/>
            <person name="Groeger C."/>
            <person name="Gross F."/>
            <person name="Jelsbak L."/>
            <person name="Jelsbak L."/>
            <person name="Kalinowski J."/>
            <person name="Kegler C."/>
            <person name="Knauber T."/>
            <person name="Konietzny S."/>
            <person name="Kopp M."/>
            <person name="Krause L."/>
            <person name="Krug D."/>
            <person name="Linke B."/>
            <person name="Mahmud T."/>
            <person name="Martinez-Arias R."/>
            <person name="McHardy A.C."/>
            <person name="Merai M."/>
            <person name="Meyer F."/>
            <person name="Mormann S."/>
            <person name="Munoz-Dorado J."/>
            <person name="Perez J."/>
            <person name="Pradella S."/>
            <person name="Rachid S."/>
            <person name="Raddatz G."/>
            <person name="Rosenau F."/>
            <person name="Rueckert C."/>
            <person name="Sasse F."/>
            <person name="Scharfe M."/>
            <person name="Schuster S.C."/>
            <person name="Suen G."/>
            <person name="Treuner-Lange A."/>
            <person name="Velicer G.J."/>
            <person name="Vorholter F.-J."/>
            <person name="Weissman K.J."/>
            <person name="Welch R.D."/>
            <person name="Wenzel S.C."/>
            <person name="Whitworth D.E."/>
            <person name="Wilhelm S."/>
            <person name="Wittmann C."/>
            <person name="Bloecker H."/>
            <person name="Puehler A."/>
            <person name="Mueller R."/>
        </authorList>
    </citation>
    <scope>NUCLEOTIDE SEQUENCE [LARGE SCALE GENOMIC DNA]</scope>
    <source>
        <strain evidence="3">So ce56</strain>
    </source>
</reference>
<organism evidence="2 3">
    <name type="scientific">Sorangium cellulosum (strain So ce56)</name>
    <name type="common">Polyangium cellulosum (strain So ce56)</name>
    <dbReference type="NCBI Taxonomy" id="448385"/>
    <lineage>
        <taxon>Bacteria</taxon>
        <taxon>Pseudomonadati</taxon>
        <taxon>Myxococcota</taxon>
        <taxon>Polyangia</taxon>
        <taxon>Polyangiales</taxon>
        <taxon>Polyangiaceae</taxon>
        <taxon>Sorangium</taxon>
    </lineage>
</organism>
<gene>
    <name evidence="2" type="ordered locus">sce4072</name>
</gene>
<evidence type="ECO:0008006" key="4">
    <source>
        <dbReference type="Google" id="ProtNLM"/>
    </source>
</evidence>
<dbReference type="EMBL" id="AM746676">
    <property type="protein sequence ID" value="CAN94235.1"/>
    <property type="molecule type" value="Genomic_DNA"/>
</dbReference>
<feature type="compositionally biased region" description="Low complexity" evidence="1">
    <location>
        <begin position="291"/>
        <end position="301"/>
    </location>
</feature>
<dbReference type="AlphaFoldDB" id="A9EVL2"/>
<keyword evidence="3" id="KW-1185">Reference proteome</keyword>
<name>A9EVL2_SORC5</name>
<feature type="region of interest" description="Disordered" evidence="1">
    <location>
        <begin position="228"/>
        <end position="257"/>
    </location>
</feature>